<dbReference type="PANTHER" id="PTHR46310:SF7">
    <property type="entry name" value="AMIDASE 1"/>
    <property type="match status" value="1"/>
</dbReference>
<comment type="caution">
    <text evidence="2">The sequence shown here is derived from an EMBL/GenBank/DDBJ whole genome shotgun (WGS) entry which is preliminary data.</text>
</comment>
<evidence type="ECO:0000313" key="2">
    <source>
        <dbReference type="EMBL" id="GLS25709.1"/>
    </source>
</evidence>
<sequence>MAAQAPEFTYVCPPDGQVSTGEGPLSGLRLAVKDLFHIAGIPTGAGNPDWLKSHSVPEQTSSAVEALLAAGATLVGKTLTDELAYSLNGINAHYGTPLNVVAPSRIPGGSTSGSAVAVANLSADIGLGTDTGGSIRVPASYNGLYGLRPSHDVIPTDDMVALAPRFDTVGWLCRDLETLVKVANVYARTFSFEERCAGEDTVSLRHVTVCSIVDSTVWDEALQSWAPLLEEQFESVSHCKVDSDELTRASAAFRVLQGREIWRQHGDWILKTQPVFAPDIQERMLWCRGLDENEEAAAQIQADHFLQYWRTHVLPTPNHVALMPTAPGAAPLLDMKPDDLARYRSQLMGLTAPAGLSRAPQLSLPWLQESSAPWGVSLTATRGQDRSLLQLASSLEAKMATLGLS</sequence>
<name>A0AA37T2J9_9GAMM</name>
<accession>A0AA37T2J9</accession>
<dbReference type="NCBIfam" id="NF006169">
    <property type="entry name" value="PRK08310.1"/>
    <property type="match status" value="1"/>
</dbReference>
<dbReference type="Pfam" id="PF01425">
    <property type="entry name" value="Amidase"/>
    <property type="match status" value="1"/>
</dbReference>
<proteinExistence type="predicted"/>
<organism evidence="2 3">
    <name type="scientific">Marinibactrum halimedae</name>
    <dbReference type="NCBI Taxonomy" id="1444977"/>
    <lineage>
        <taxon>Bacteria</taxon>
        <taxon>Pseudomonadati</taxon>
        <taxon>Pseudomonadota</taxon>
        <taxon>Gammaproteobacteria</taxon>
        <taxon>Cellvibrionales</taxon>
        <taxon>Cellvibrionaceae</taxon>
        <taxon>Marinibactrum</taxon>
    </lineage>
</organism>
<dbReference type="PANTHER" id="PTHR46310">
    <property type="entry name" value="AMIDASE 1"/>
    <property type="match status" value="1"/>
</dbReference>
<dbReference type="EMBL" id="BSPD01000033">
    <property type="protein sequence ID" value="GLS25709.1"/>
    <property type="molecule type" value="Genomic_DNA"/>
</dbReference>
<dbReference type="AlphaFoldDB" id="A0AA37T2J9"/>
<reference evidence="2 3" key="1">
    <citation type="journal article" date="2014" name="Int. J. Syst. Evol. Microbiol.">
        <title>Complete genome sequence of Corynebacterium casei LMG S-19264T (=DSM 44701T), isolated from a smear-ripened cheese.</title>
        <authorList>
            <consortium name="US DOE Joint Genome Institute (JGI-PGF)"/>
            <person name="Walter F."/>
            <person name="Albersmeier A."/>
            <person name="Kalinowski J."/>
            <person name="Ruckert C."/>
        </authorList>
    </citation>
    <scope>NUCLEOTIDE SEQUENCE [LARGE SCALE GENOMIC DNA]</scope>
    <source>
        <strain evidence="2 3">NBRC 110095</strain>
    </source>
</reference>
<dbReference type="Proteomes" id="UP001156870">
    <property type="component" value="Unassembled WGS sequence"/>
</dbReference>
<evidence type="ECO:0000313" key="3">
    <source>
        <dbReference type="Proteomes" id="UP001156870"/>
    </source>
</evidence>
<feature type="domain" description="Amidase" evidence="1">
    <location>
        <begin position="21"/>
        <end position="188"/>
    </location>
</feature>
<evidence type="ECO:0000259" key="1">
    <source>
        <dbReference type="Pfam" id="PF01425"/>
    </source>
</evidence>
<keyword evidence="3" id="KW-1185">Reference proteome</keyword>
<gene>
    <name evidence="2" type="ORF">GCM10007877_14230</name>
</gene>
<dbReference type="InterPro" id="IPR023631">
    <property type="entry name" value="Amidase_dom"/>
</dbReference>
<dbReference type="RefSeq" id="WP_232594271.1">
    <property type="nucleotide sequence ID" value="NZ_BSPD01000033.1"/>
</dbReference>
<dbReference type="Gene3D" id="3.90.1300.10">
    <property type="entry name" value="Amidase signature (AS) domain"/>
    <property type="match status" value="1"/>
</dbReference>
<dbReference type="InterPro" id="IPR036928">
    <property type="entry name" value="AS_sf"/>
</dbReference>
<dbReference type="SUPFAM" id="SSF75304">
    <property type="entry name" value="Amidase signature (AS) enzymes"/>
    <property type="match status" value="1"/>
</dbReference>
<protein>
    <submittedName>
        <fullName evidence="2">Glutamyl-tRNA(Gln) amidotransferase</fullName>
    </submittedName>
</protein>